<organism evidence="1 2">
    <name type="scientific">Rubrobacter radiotolerans</name>
    <name type="common">Arthrobacter radiotolerans</name>
    <dbReference type="NCBI Taxonomy" id="42256"/>
    <lineage>
        <taxon>Bacteria</taxon>
        <taxon>Bacillati</taxon>
        <taxon>Actinomycetota</taxon>
        <taxon>Rubrobacteria</taxon>
        <taxon>Rubrobacterales</taxon>
        <taxon>Rubrobacteraceae</taxon>
        <taxon>Rubrobacter</taxon>
    </lineage>
</organism>
<protein>
    <submittedName>
        <fullName evidence="1">Uncharacterized protein</fullName>
    </submittedName>
</protein>
<comment type="caution">
    <text evidence="1">The sequence shown here is derived from an EMBL/GenBank/DDBJ whole genome shotgun (WGS) entry which is preliminary data.</text>
</comment>
<dbReference type="EMBL" id="JAWXXX010000002">
    <property type="protein sequence ID" value="MDX5895339.1"/>
    <property type="molecule type" value="Genomic_DNA"/>
</dbReference>
<reference evidence="1" key="1">
    <citation type="submission" date="2023-11" db="EMBL/GenBank/DDBJ databases">
        <title>MicrobeMod: A computational toolkit for identifying prokaryotic methylation and restriction-modification with nanopore sequencing.</title>
        <authorList>
            <person name="Crits-Christoph A."/>
            <person name="Kang S.C."/>
            <person name="Lee H."/>
            <person name="Ostrov N."/>
        </authorList>
    </citation>
    <scope>NUCLEOTIDE SEQUENCE</scope>
    <source>
        <strain evidence="1">ATCC 51242</strain>
    </source>
</reference>
<proteinExistence type="predicted"/>
<dbReference type="RefSeq" id="WP_084362508.1">
    <property type="nucleotide sequence ID" value="NZ_JAWXXX010000002.1"/>
</dbReference>
<sequence>MSLLVSDKEETTVHYAETIFQLLAGVEEPARAVGRAKASWSGSRPDFQSMLRAAGAFARDNDGYFIRYENEAELEEPLPLPEATHLFVFPVPIEPRMRVAYSYMQGIFLKYLYARHEAIPREVRQGWAEVVCNEEKPLSGADELWADFLKSELAESSMEVSARGWISGYGLGKKEVDDSFLSESYLTGLAKATVAADEQRRFHPQLYTIPAYRREDLGKLADRDHLKFGEPATEEFRKRNKSKELSTVQIYKFLEEKAEEIPEFRDLVDEVISAVNGEDSRKEISLLTAAQKLEELFRAEFVPLVSNQTYTNLAIPDLTRYLLLWDLVERLPESESGRITFLGWDLSYLRRVKKVFDTPELRGSLKFTRKNKPLKKTNLLVKIVGFDKLKAELRFVPEKTDPVESAPFELWRFGNHRTVKYGVESGGKVCTVCGKGGNLSKAGILPESKKRHFDNPQVSDPPDVCARCVQVASLASISTAGDDYAIVEVPVENFLELFALYESLEGISRLETLKTLNRVSSLSVFPNKYLLLSRKRKKGGGSPLPQTAQYYLQLARHPHFMERLGASGGNLEVIAAQDRAKLKREVALTLSVLRRLPYYSTTNNDEKVPAMSIIGMLERGRPYEALYEAAKRAHASGLREAQVISGGIKDGYDEQIKKFEPHFVGEQKGAMMRQEFFRDVQEFSDYLDSILRPLVKLEANEGSASVSGIARKYTGDLATNFSENGVQKFMYQVSSFVESRERKSKGKESWPKINSRKIIYGLESSNPPEPGTKTVLEQKFLSYQSKYSEDKQTWKRFLREVEMRLLSLLLLNVRNKSQA</sequence>
<evidence type="ECO:0000313" key="2">
    <source>
        <dbReference type="Proteomes" id="UP001281130"/>
    </source>
</evidence>
<dbReference type="Proteomes" id="UP001281130">
    <property type="component" value="Unassembled WGS sequence"/>
</dbReference>
<dbReference type="AlphaFoldDB" id="A0AB35T637"/>
<accession>A0AB35T637</accession>
<gene>
    <name evidence="1" type="ORF">SIL72_15030</name>
</gene>
<name>A0AB35T637_RUBRA</name>
<evidence type="ECO:0000313" key="1">
    <source>
        <dbReference type="EMBL" id="MDX5895339.1"/>
    </source>
</evidence>